<dbReference type="InterPro" id="IPR001680">
    <property type="entry name" value="WD40_rpt"/>
</dbReference>
<dbReference type="Pfam" id="PF24105">
    <property type="entry name" value="Beta-prop_CAF1B_HIR1"/>
    <property type="match status" value="1"/>
</dbReference>
<feature type="compositionally biased region" description="Polar residues" evidence="12">
    <location>
        <begin position="510"/>
        <end position="526"/>
    </location>
</feature>
<dbReference type="InterPro" id="IPR019775">
    <property type="entry name" value="WD40_repeat_CS"/>
</dbReference>
<gene>
    <name evidence="15" type="primary">HIR1_2</name>
    <name evidence="15" type="ORF">K7432_013991</name>
</gene>
<evidence type="ECO:0000256" key="8">
    <source>
        <dbReference type="ARBA" id="ARBA00023163"/>
    </source>
</evidence>
<dbReference type="CDD" id="cd00200">
    <property type="entry name" value="WD40"/>
    <property type="match status" value="1"/>
</dbReference>
<feature type="compositionally biased region" description="Polar residues" evidence="12">
    <location>
        <begin position="430"/>
        <end position="441"/>
    </location>
</feature>
<keyword evidence="9 11" id="KW-0539">Nucleus</keyword>
<dbReference type="InterPro" id="IPR036322">
    <property type="entry name" value="WD40_repeat_dom_sf"/>
</dbReference>
<evidence type="ECO:0000259" key="13">
    <source>
        <dbReference type="Pfam" id="PF07569"/>
    </source>
</evidence>
<dbReference type="PANTHER" id="PTHR13831:SF0">
    <property type="entry name" value="PROTEIN HIRA"/>
    <property type="match status" value="1"/>
</dbReference>
<dbReference type="PROSITE" id="PS50294">
    <property type="entry name" value="WD_REPEATS_REGION"/>
    <property type="match status" value="4"/>
</dbReference>
<comment type="caution">
    <text evidence="15">The sequence shown here is derived from an EMBL/GenBank/DDBJ whole genome shotgun (WGS) entry which is preliminary data.</text>
</comment>
<dbReference type="Gene3D" id="2.130.10.10">
    <property type="entry name" value="YVTN repeat-like/Quinoprotein amine dehydrogenase"/>
    <property type="match status" value="2"/>
</dbReference>
<dbReference type="SUPFAM" id="SSF50978">
    <property type="entry name" value="WD40 repeat-like"/>
    <property type="match status" value="1"/>
</dbReference>
<keyword evidence="5 11" id="KW-0677">Repeat</keyword>
<accession>A0ABR2VQ31</accession>
<feature type="domain" description="CAF1B/HIR1 beta-propeller" evidence="14">
    <location>
        <begin position="17"/>
        <end position="370"/>
    </location>
</feature>
<dbReference type="InterPro" id="IPR019015">
    <property type="entry name" value="HIRA_B_motif"/>
</dbReference>
<feature type="repeat" description="WD" evidence="10">
    <location>
        <begin position="68"/>
        <end position="110"/>
    </location>
</feature>
<feature type="region of interest" description="Disordered" evidence="12">
    <location>
        <begin position="567"/>
        <end position="587"/>
    </location>
</feature>
<evidence type="ECO:0000256" key="2">
    <source>
        <dbReference type="ARBA" id="ARBA00004123"/>
    </source>
</evidence>
<comment type="function">
    <text evidence="1 11">Required for replication-independent chromatin assembly and for the periodic repression of histone gene transcription during the cell cycle.</text>
</comment>
<feature type="region of interest" description="Disordered" evidence="12">
    <location>
        <begin position="468"/>
        <end position="491"/>
    </location>
</feature>
<evidence type="ECO:0000256" key="1">
    <source>
        <dbReference type="ARBA" id="ARBA00002677"/>
    </source>
</evidence>
<evidence type="ECO:0000256" key="9">
    <source>
        <dbReference type="ARBA" id="ARBA00023242"/>
    </source>
</evidence>
<protein>
    <recommendedName>
        <fullName evidence="11">Protein HIR</fullName>
    </recommendedName>
</protein>
<sequence length="958" mass="105038">MLISKPEWISHEDEKKKKTSIFSLDLHPDGTRLATGGLDTKIKIWNMEPILNLTEEEKPDVPRLLSTMGLHNGTVLCLSWSNGTGRYLASGSDDNIILIWELDRSSDGYESVPFGSFDGVGNVEHWKAARRLAGHESDVTDLSWSPDNRYLASCGLDSHVIIWDTLTFERVKKIGQHHGFVKGVTWDPVGKYLATQSDDKTVKIWRTSDWSLEKSISDPFMQSAGSTFFRRLSWSPDGSHIAAANAVNGSVPVAAIISRDSWKSDVSLVGHDAAVEVVKFNPILVHHKDANTVPSSNKKDAFQDLTSICAVGSQDRGISVWINRNARPVTVAQSVFQHSVLDLSWSGDGLILCGCSYDGSVAILQFNQEEFGVPLSSEEKDILLAKYGYKKKAAIIAETPDQLSLEEENAIINKNQASKRIADLMGGDSSKPTSTTTQNGINEVPKTPTFPRNTIMGQRLKSNNEILRPSAGLTSGSGGAPSTPVQQKVTVTKDGRKRIQPQFLRGLSGPSDSSPALSPMTSTLPLTSRPDFGFTRSSLVIGSEIEADSVTSCLPQADIPTMVIGNKRKDHHESGPHSKKASLKGDPKQIDSCGLQITSSIGNSVVKLATPKIKAHLVRTKVGEVTRTLECHNDLEMKEPSKIICTKKGIISWIDYLPNHVGLLVGNSIFTAVACEDGCLYVYSSSGRRIFPCIMLDSPSSFLDCHGAYLMCITEAGMLSVWNIFEQRAIISAVSVAPLLLNPSYPYTSVEGIVAITTATVRPQGIPIITTSDGHGYTYHCDMEMWVRIADKWFLGSEFCGSGAIVTEENKGVLSTLLRASLKNADFDEGKEMISTLMSKNYDAQKAITMAHLETFLESSKILKSPQEYRYWLVCYARRLADETEEAKIEELCQDLLGPSESAKTSEKNLWQSSILGISKHELLQDILPVLSSNRSLLKITSEYKRILASLEQTSTSE</sequence>
<dbReference type="Pfam" id="PF09453">
    <property type="entry name" value="HIRA_B"/>
    <property type="match status" value="1"/>
</dbReference>
<evidence type="ECO:0000256" key="7">
    <source>
        <dbReference type="ARBA" id="ARBA00023015"/>
    </source>
</evidence>
<evidence type="ECO:0000256" key="10">
    <source>
        <dbReference type="PROSITE-ProRule" id="PRU00221"/>
    </source>
</evidence>
<organism evidence="15 16">
    <name type="scientific">Basidiobolus ranarum</name>
    <dbReference type="NCBI Taxonomy" id="34480"/>
    <lineage>
        <taxon>Eukaryota</taxon>
        <taxon>Fungi</taxon>
        <taxon>Fungi incertae sedis</taxon>
        <taxon>Zoopagomycota</taxon>
        <taxon>Entomophthoromycotina</taxon>
        <taxon>Basidiobolomycetes</taxon>
        <taxon>Basidiobolales</taxon>
        <taxon>Basidiobolaceae</taxon>
        <taxon>Basidiobolus</taxon>
    </lineage>
</organism>
<evidence type="ECO:0000256" key="3">
    <source>
        <dbReference type="ARBA" id="ARBA00007306"/>
    </source>
</evidence>
<dbReference type="Pfam" id="PF07569">
    <property type="entry name" value="Hira"/>
    <property type="match status" value="1"/>
</dbReference>
<evidence type="ECO:0000259" key="14">
    <source>
        <dbReference type="Pfam" id="PF24105"/>
    </source>
</evidence>
<dbReference type="PANTHER" id="PTHR13831">
    <property type="entry name" value="MEMBER OF THE HIR1 FAMILY OF WD-REPEAT PROTEINS"/>
    <property type="match status" value="1"/>
</dbReference>
<keyword evidence="11" id="KW-0678">Repressor</keyword>
<dbReference type="SMART" id="SM00320">
    <property type="entry name" value="WD40"/>
    <property type="match status" value="6"/>
</dbReference>
<feature type="region of interest" description="Disordered" evidence="12">
    <location>
        <begin position="503"/>
        <end position="529"/>
    </location>
</feature>
<dbReference type="Proteomes" id="UP001479436">
    <property type="component" value="Unassembled WGS sequence"/>
</dbReference>
<feature type="repeat" description="WD" evidence="10">
    <location>
        <begin position="132"/>
        <end position="173"/>
    </location>
</feature>
<evidence type="ECO:0000313" key="16">
    <source>
        <dbReference type="Proteomes" id="UP001479436"/>
    </source>
</evidence>
<dbReference type="EMBL" id="JASJQH010008355">
    <property type="protein sequence ID" value="KAK9693299.1"/>
    <property type="molecule type" value="Genomic_DNA"/>
</dbReference>
<dbReference type="InterPro" id="IPR011494">
    <property type="entry name" value="HIRA-like_C"/>
</dbReference>
<dbReference type="InterPro" id="IPR015943">
    <property type="entry name" value="WD40/YVTN_repeat-like_dom_sf"/>
</dbReference>
<evidence type="ECO:0000256" key="12">
    <source>
        <dbReference type="SAM" id="MobiDB-lite"/>
    </source>
</evidence>
<dbReference type="PROSITE" id="PS50082">
    <property type="entry name" value="WD_REPEATS_2"/>
    <property type="match status" value="4"/>
</dbReference>
<comment type="similarity">
    <text evidence="3 11">Belongs to the WD repeat HIR1 family.</text>
</comment>
<feature type="repeat" description="WD" evidence="10">
    <location>
        <begin position="14"/>
        <end position="48"/>
    </location>
</feature>
<keyword evidence="4 10" id="KW-0853">WD repeat</keyword>
<evidence type="ECO:0000256" key="11">
    <source>
        <dbReference type="RuleBase" id="RU364014"/>
    </source>
</evidence>
<dbReference type="PROSITE" id="PS00678">
    <property type="entry name" value="WD_REPEATS_1"/>
    <property type="match status" value="2"/>
</dbReference>
<evidence type="ECO:0000313" key="15">
    <source>
        <dbReference type="EMBL" id="KAK9693299.1"/>
    </source>
</evidence>
<comment type="subcellular location">
    <subcellularLocation>
        <location evidence="2 11">Nucleus</location>
    </subcellularLocation>
</comment>
<keyword evidence="8 11" id="KW-0804">Transcription</keyword>
<keyword evidence="16" id="KW-1185">Reference proteome</keyword>
<keyword evidence="7 11" id="KW-0805">Transcription regulation</keyword>
<reference evidence="15 16" key="1">
    <citation type="submission" date="2023-04" db="EMBL/GenBank/DDBJ databases">
        <title>Genome of Basidiobolus ranarum AG-B5.</title>
        <authorList>
            <person name="Stajich J.E."/>
            <person name="Carter-House D."/>
            <person name="Gryganskyi A."/>
        </authorList>
    </citation>
    <scope>NUCLEOTIDE SEQUENCE [LARGE SCALE GENOMIC DNA]</scope>
    <source>
        <strain evidence="15 16">AG-B5</strain>
    </source>
</reference>
<name>A0ABR2VQ31_9FUNG</name>
<dbReference type="InterPro" id="IPR031120">
    <property type="entry name" value="HIR1-like"/>
</dbReference>
<feature type="region of interest" description="Disordered" evidence="12">
    <location>
        <begin position="427"/>
        <end position="454"/>
    </location>
</feature>
<proteinExistence type="inferred from homology"/>
<feature type="repeat" description="WD" evidence="10">
    <location>
        <begin position="174"/>
        <end position="215"/>
    </location>
</feature>
<keyword evidence="6 11" id="KW-0156">Chromatin regulator</keyword>
<evidence type="ECO:0000256" key="5">
    <source>
        <dbReference type="ARBA" id="ARBA00022737"/>
    </source>
</evidence>
<evidence type="ECO:0000256" key="4">
    <source>
        <dbReference type="ARBA" id="ARBA00022574"/>
    </source>
</evidence>
<dbReference type="InterPro" id="IPR055410">
    <property type="entry name" value="Beta-prop_CAF1B_HIR1"/>
</dbReference>
<feature type="domain" description="Protein HIRA-like C-terminal" evidence="13">
    <location>
        <begin position="687"/>
        <end position="896"/>
    </location>
</feature>
<evidence type="ECO:0000256" key="6">
    <source>
        <dbReference type="ARBA" id="ARBA00022853"/>
    </source>
</evidence>